<dbReference type="RefSeq" id="WP_093795211.1">
    <property type="nucleotide sequence ID" value="NZ_CP155571.1"/>
</dbReference>
<dbReference type="PIRSF" id="PIRSF001456">
    <property type="entry name" value="Chorismate_synth"/>
    <property type="match status" value="1"/>
</dbReference>
<dbReference type="HAMAP" id="MF_00300">
    <property type="entry name" value="Chorismate_synth"/>
    <property type="match status" value="1"/>
</dbReference>
<keyword evidence="9 11" id="KW-0057">Aromatic amino acid biosynthesis</keyword>
<evidence type="ECO:0000256" key="3">
    <source>
        <dbReference type="ARBA" id="ARBA00013036"/>
    </source>
</evidence>
<evidence type="ECO:0000256" key="8">
    <source>
        <dbReference type="ARBA" id="ARBA00022857"/>
    </source>
</evidence>
<name>A0ABZ3J0Z4_SPOA4</name>
<comment type="catalytic activity">
    <reaction evidence="11 12">
        <text>5-O-(1-carboxyvinyl)-3-phosphoshikimate = chorismate + phosphate</text>
        <dbReference type="Rhea" id="RHEA:21020"/>
        <dbReference type="ChEBI" id="CHEBI:29748"/>
        <dbReference type="ChEBI" id="CHEBI:43474"/>
        <dbReference type="ChEBI" id="CHEBI:57701"/>
        <dbReference type="EC" id="4.2.3.5"/>
    </reaction>
</comment>
<evidence type="ECO:0000256" key="10">
    <source>
        <dbReference type="ARBA" id="ARBA00023239"/>
    </source>
</evidence>
<evidence type="ECO:0000313" key="14">
    <source>
        <dbReference type="Proteomes" id="UP000216052"/>
    </source>
</evidence>
<comment type="cofactor">
    <cofactor evidence="11 12">
        <name>FMNH2</name>
        <dbReference type="ChEBI" id="CHEBI:57618"/>
    </cofactor>
    <text evidence="11 12">Reduced FMN (FMNH(2)).</text>
</comment>
<feature type="binding site" evidence="11">
    <location>
        <begin position="307"/>
        <end position="311"/>
    </location>
    <ligand>
        <name>FMN</name>
        <dbReference type="ChEBI" id="CHEBI:58210"/>
    </ligand>
</feature>
<feature type="binding site" evidence="11">
    <location>
        <position position="333"/>
    </location>
    <ligand>
        <name>FMN</name>
        <dbReference type="ChEBI" id="CHEBI:58210"/>
    </ligand>
</feature>
<keyword evidence="5 11" id="KW-0285">Flavoprotein</keyword>
<feature type="binding site" evidence="11">
    <location>
        <position position="292"/>
    </location>
    <ligand>
        <name>FMN</name>
        <dbReference type="ChEBI" id="CHEBI:58210"/>
    </ligand>
</feature>
<accession>A0ABZ3J0Z4</accession>
<dbReference type="NCBIfam" id="TIGR00033">
    <property type="entry name" value="aroC"/>
    <property type="match status" value="1"/>
</dbReference>
<proteinExistence type="inferred from homology"/>
<dbReference type="Proteomes" id="UP000216052">
    <property type="component" value="Chromosome"/>
</dbReference>
<dbReference type="PROSITE" id="PS00787">
    <property type="entry name" value="CHORISMATE_SYNTHASE_1"/>
    <property type="match status" value="1"/>
</dbReference>
<keyword evidence="6 11" id="KW-0288">FMN</keyword>
<organism evidence="13 14">
    <name type="scientific">Sporomusa acidovorans (strain ATCC 49682 / DSM 3132 / Mol)</name>
    <dbReference type="NCBI Taxonomy" id="1123286"/>
    <lineage>
        <taxon>Bacteria</taxon>
        <taxon>Bacillati</taxon>
        <taxon>Bacillota</taxon>
        <taxon>Negativicutes</taxon>
        <taxon>Selenomonadales</taxon>
        <taxon>Sporomusaceae</taxon>
        <taxon>Sporomusa</taxon>
    </lineage>
</organism>
<dbReference type="GO" id="GO:0004107">
    <property type="term" value="F:chorismate synthase activity"/>
    <property type="evidence" value="ECO:0007669"/>
    <property type="project" value="UniProtKB-EC"/>
</dbReference>
<comment type="pathway">
    <text evidence="1 11 12">Metabolic intermediate biosynthesis; chorismate biosynthesis; chorismate from D-erythrose 4-phosphate and phosphoenolpyruvate: step 7/7.</text>
</comment>
<keyword evidence="4 11" id="KW-0028">Amino-acid biosynthesis</keyword>
<feature type="binding site" evidence="11">
    <location>
        <position position="46"/>
    </location>
    <ligand>
        <name>NADP(+)</name>
        <dbReference type="ChEBI" id="CHEBI:58349"/>
    </ligand>
</feature>
<evidence type="ECO:0000256" key="2">
    <source>
        <dbReference type="ARBA" id="ARBA00008014"/>
    </source>
</evidence>
<dbReference type="InterPro" id="IPR000453">
    <property type="entry name" value="Chorismate_synth"/>
</dbReference>
<dbReference type="EMBL" id="CP155571">
    <property type="protein sequence ID" value="XFO72022.1"/>
    <property type="molecule type" value="Genomic_DNA"/>
</dbReference>
<dbReference type="InterPro" id="IPR035904">
    <property type="entry name" value="Chorismate_synth_AroC_sf"/>
</dbReference>
<dbReference type="Gene3D" id="3.60.150.10">
    <property type="entry name" value="Chorismate synthase AroC"/>
    <property type="match status" value="1"/>
</dbReference>
<dbReference type="PANTHER" id="PTHR21085">
    <property type="entry name" value="CHORISMATE SYNTHASE"/>
    <property type="match status" value="1"/>
</dbReference>
<feature type="binding site" evidence="11">
    <location>
        <begin position="127"/>
        <end position="129"/>
    </location>
    <ligand>
        <name>FMN</name>
        <dbReference type="ChEBI" id="CHEBI:58210"/>
    </ligand>
</feature>
<keyword evidence="7 11" id="KW-0274">FAD</keyword>
<dbReference type="PANTHER" id="PTHR21085:SF0">
    <property type="entry name" value="CHORISMATE SYNTHASE"/>
    <property type="match status" value="1"/>
</dbReference>
<protein>
    <recommendedName>
        <fullName evidence="3 11">Chorismate synthase</fullName>
        <shortName evidence="11">CS</shortName>
        <ecNumber evidence="3 11">4.2.3.5</ecNumber>
    </recommendedName>
    <alternativeName>
        <fullName evidence="11">5-enolpyruvylshikimate-3-phosphate phospholyase</fullName>
    </alternativeName>
</protein>
<keyword evidence="10 11" id="KW-0456">Lyase</keyword>
<reference evidence="13" key="1">
    <citation type="submission" date="2024-05" db="EMBL/GenBank/DDBJ databases">
        <title>Isolation and characterization of Sporomusa carbonis sp. nov., a carboxydotrophic hydrogenogen in the genus of Sporomusa isolated from a charcoal burning pile.</title>
        <authorList>
            <person name="Boeer T."/>
            <person name="Rosenbaum F."/>
            <person name="Eysell L."/>
            <person name="Mueller V."/>
            <person name="Daniel R."/>
            <person name="Poehlein A."/>
        </authorList>
    </citation>
    <scope>NUCLEOTIDE SEQUENCE [LARGE SCALE GENOMIC DNA]</scope>
    <source>
        <strain evidence="13">DSM 3132</strain>
    </source>
</reference>
<keyword evidence="8 11" id="KW-0521">NADP</keyword>
<keyword evidence="14" id="KW-1185">Reference proteome</keyword>
<dbReference type="SUPFAM" id="SSF103263">
    <property type="entry name" value="Chorismate synthase, AroC"/>
    <property type="match status" value="1"/>
</dbReference>
<evidence type="ECO:0000256" key="1">
    <source>
        <dbReference type="ARBA" id="ARBA00005044"/>
    </source>
</evidence>
<dbReference type="EC" id="4.2.3.5" evidence="3 11"/>
<gene>
    <name evidence="11 13" type="primary">aroC</name>
    <name evidence="13" type="ORF">SPACI_020680</name>
</gene>
<dbReference type="PROSITE" id="PS00788">
    <property type="entry name" value="CHORISMATE_SYNTHASE_2"/>
    <property type="match status" value="1"/>
</dbReference>
<feature type="binding site" evidence="11">
    <location>
        <begin position="247"/>
        <end position="248"/>
    </location>
    <ligand>
        <name>FMN</name>
        <dbReference type="ChEBI" id="CHEBI:58210"/>
    </ligand>
</feature>
<dbReference type="NCBIfam" id="NF003793">
    <property type="entry name" value="PRK05382.1"/>
    <property type="match status" value="1"/>
</dbReference>
<evidence type="ECO:0000256" key="5">
    <source>
        <dbReference type="ARBA" id="ARBA00022630"/>
    </source>
</evidence>
<dbReference type="Pfam" id="PF01264">
    <property type="entry name" value="Chorismate_synt"/>
    <property type="match status" value="1"/>
</dbReference>
<dbReference type="PROSITE" id="PS00789">
    <property type="entry name" value="CHORISMATE_SYNTHASE_3"/>
    <property type="match status" value="1"/>
</dbReference>
<evidence type="ECO:0000256" key="9">
    <source>
        <dbReference type="ARBA" id="ARBA00023141"/>
    </source>
</evidence>
<comment type="subunit">
    <text evidence="11">Homotetramer.</text>
</comment>
<evidence type="ECO:0000256" key="4">
    <source>
        <dbReference type="ARBA" id="ARBA00022605"/>
    </source>
</evidence>
<comment type="similarity">
    <text evidence="2 11 12">Belongs to the chorismate synthase family.</text>
</comment>
<sequence>MLRFMTAGESHGPALTAILEGLPAGITVDLKQINTDLARRQQGFGRGGRMLIEKDKAEIMSGVRFGQTLGSPVTLQISNRDWANWQERMSQFGKPAGSMITAPRPGHADLPGILKYGRNDVRDILERASARETAARVAVGAVCKELLAAVDIKIGSYVVNIGGVNAQAVPESYEDLLKRRQQSELGCIDPEAETKMKAVIIEAKEQGDSLGGIFEVVAYGAMPGLGSHVQWDRRLDTKLAGALMSIQAIKGVELGAGFACANLPGSQIHDEIYYDSNRGYCHHTNNAGGIEGGITNGEPIIVRAAMKPIPTLMKPLLSIDISSKEPLKANTERSDVCAVTAAAVVGEAMAAFVLADALVEKFGGDSIAEIMKRVTEYRQYVRKGSSDCG</sequence>
<evidence type="ECO:0000313" key="13">
    <source>
        <dbReference type="EMBL" id="XFO72022.1"/>
    </source>
</evidence>
<feature type="binding site" evidence="11">
    <location>
        <position position="40"/>
    </location>
    <ligand>
        <name>NADP(+)</name>
        <dbReference type="ChEBI" id="CHEBI:58349"/>
    </ligand>
</feature>
<evidence type="ECO:0000256" key="12">
    <source>
        <dbReference type="RuleBase" id="RU000605"/>
    </source>
</evidence>
<evidence type="ECO:0000256" key="11">
    <source>
        <dbReference type="HAMAP-Rule" id="MF_00300"/>
    </source>
</evidence>
<dbReference type="InterPro" id="IPR020541">
    <property type="entry name" value="Chorismate_synthase_CS"/>
</dbReference>
<evidence type="ECO:0000256" key="6">
    <source>
        <dbReference type="ARBA" id="ARBA00022643"/>
    </source>
</evidence>
<comment type="function">
    <text evidence="11">Catalyzes the anti-1,4-elimination of the C-3 phosphate and the C-6 proR hydrogen from 5-enolpyruvylshikimate-3-phosphate (EPSP) to yield chorismate, which is the branch point compound that serves as the starting substrate for the three terminal pathways of aromatic amino acid biosynthesis. This reaction introduces a second double bond into the aromatic ring system.</text>
</comment>
<evidence type="ECO:0000256" key="7">
    <source>
        <dbReference type="ARBA" id="ARBA00022827"/>
    </source>
</evidence>
<dbReference type="CDD" id="cd07304">
    <property type="entry name" value="Chorismate_synthase"/>
    <property type="match status" value="1"/>
</dbReference>